<proteinExistence type="predicted"/>
<dbReference type="EMBL" id="GBRH01169638">
    <property type="protein sequence ID" value="JAE28258.1"/>
    <property type="molecule type" value="Transcribed_RNA"/>
</dbReference>
<evidence type="ECO:0000313" key="2">
    <source>
        <dbReference type="EMBL" id="JAE28258.1"/>
    </source>
</evidence>
<sequence>MSRSASSNTMIGDLPPSSSETGLRLLSAAAFMTSRPTSVDPVKLTLSTSMCDATAAPAVGPNPGTTLSTPSGTPASLARCA</sequence>
<accession>A0A0A9H5S5</accession>
<protein>
    <submittedName>
        <fullName evidence="2">Rf2c</fullName>
    </submittedName>
</protein>
<reference evidence="2" key="2">
    <citation type="journal article" date="2015" name="Data Brief">
        <title>Shoot transcriptome of the giant reed, Arundo donax.</title>
        <authorList>
            <person name="Barrero R.A."/>
            <person name="Guerrero F.D."/>
            <person name="Moolhuijzen P."/>
            <person name="Goolsby J.A."/>
            <person name="Tidwell J."/>
            <person name="Bellgard S.E."/>
            <person name="Bellgard M.I."/>
        </authorList>
    </citation>
    <scope>NUCLEOTIDE SEQUENCE</scope>
    <source>
        <tissue evidence="2">Shoot tissue taken approximately 20 cm above the soil surface</tissue>
    </source>
</reference>
<dbReference type="AlphaFoldDB" id="A0A0A9H5S5"/>
<reference evidence="2" key="1">
    <citation type="submission" date="2014-09" db="EMBL/GenBank/DDBJ databases">
        <authorList>
            <person name="Magalhaes I.L.F."/>
            <person name="Oliveira U."/>
            <person name="Santos F.R."/>
            <person name="Vidigal T.H.D.A."/>
            <person name="Brescovit A.D."/>
            <person name="Santos A.J."/>
        </authorList>
    </citation>
    <scope>NUCLEOTIDE SEQUENCE</scope>
    <source>
        <tissue evidence="2">Shoot tissue taken approximately 20 cm above the soil surface</tissue>
    </source>
</reference>
<evidence type="ECO:0000256" key="1">
    <source>
        <dbReference type="SAM" id="MobiDB-lite"/>
    </source>
</evidence>
<name>A0A0A9H5S5_ARUDO</name>
<feature type="region of interest" description="Disordered" evidence="1">
    <location>
        <begin position="56"/>
        <end position="81"/>
    </location>
</feature>
<organism evidence="2">
    <name type="scientific">Arundo donax</name>
    <name type="common">Giant reed</name>
    <name type="synonym">Donax arundinaceus</name>
    <dbReference type="NCBI Taxonomy" id="35708"/>
    <lineage>
        <taxon>Eukaryota</taxon>
        <taxon>Viridiplantae</taxon>
        <taxon>Streptophyta</taxon>
        <taxon>Embryophyta</taxon>
        <taxon>Tracheophyta</taxon>
        <taxon>Spermatophyta</taxon>
        <taxon>Magnoliopsida</taxon>
        <taxon>Liliopsida</taxon>
        <taxon>Poales</taxon>
        <taxon>Poaceae</taxon>
        <taxon>PACMAD clade</taxon>
        <taxon>Arundinoideae</taxon>
        <taxon>Arundineae</taxon>
        <taxon>Arundo</taxon>
    </lineage>
</organism>
<feature type="compositionally biased region" description="Low complexity" evidence="1">
    <location>
        <begin position="61"/>
        <end position="81"/>
    </location>
</feature>